<comment type="caution">
    <text evidence="1">The sequence shown here is derived from an EMBL/GenBank/DDBJ whole genome shotgun (WGS) entry which is preliminary data.</text>
</comment>
<accession>A0A8J6K6R8</accession>
<keyword evidence="2" id="KW-1185">Reference proteome</keyword>
<dbReference type="Proteomes" id="UP000770717">
    <property type="component" value="Unassembled WGS sequence"/>
</dbReference>
<reference evidence="1" key="1">
    <citation type="thesis" date="2020" institute="ProQuest LLC" country="789 East Eisenhower Parkway, Ann Arbor, MI, USA">
        <title>Comparative Genomics and Chromosome Evolution.</title>
        <authorList>
            <person name="Mudd A.B."/>
        </authorList>
    </citation>
    <scope>NUCLEOTIDE SEQUENCE</scope>
    <source>
        <strain evidence="1">HN-11 Male</strain>
        <tissue evidence="1">Kidney and liver</tissue>
    </source>
</reference>
<gene>
    <name evidence="1" type="ORF">GDO78_010158</name>
</gene>
<sequence>MLYLMGLAAMSWGGGGHILLDIYCRYSSSNSCDILFSAQQVAPLFWDVLHVPLVPAVIPCLCAYNPFYRYHDVHFKCFSAQL</sequence>
<dbReference type="EMBL" id="WNTK01000006">
    <property type="protein sequence ID" value="KAG9480740.1"/>
    <property type="molecule type" value="Genomic_DNA"/>
</dbReference>
<name>A0A8J6K6R8_ELECQ</name>
<proteinExistence type="predicted"/>
<evidence type="ECO:0000313" key="1">
    <source>
        <dbReference type="EMBL" id="KAG9480740.1"/>
    </source>
</evidence>
<evidence type="ECO:0000313" key="2">
    <source>
        <dbReference type="Proteomes" id="UP000770717"/>
    </source>
</evidence>
<protein>
    <submittedName>
        <fullName evidence="1">Uncharacterized protein</fullName>
    </submittedName>
</protein>
<dbReference type="AlphaFoldDB" id="A0A8J6K6R8"/>
<organism evidence="1 2">
    <name type="scientific">Eleutherodactylus coqui</name>
    <name type="common">Puerto Rican coqui</name>
    <dbReference type="NCBI Taxonomy" id="57060"/>
    <lineage>
        <taxon>Eukaryota</taxon>
        <taxon>Metazoa</taxon>
        <taxon>Chordata</taxon>
        <taxon>Craniata</taxon>
        <taxon>Vertebrata</taxon>
        <taxon>Euteleostomi</taxon>
        <taxon>Amphibia</taxon>
        <taxon>Batrachia</taxon>
        <taxon>Anura</taxon>
        <taxon>Neobatrachia</taxon>
        <taxon>Hyloidea</taxon>
        <taxon>Eleutherodactylidae</taxon>
        <taxon>Eleutherodactylinae</taxon>
        <taxon>Eleutherodactylus</taxon>
        <taxon>Eleutherodactylus</taxon>
    </lineage>
</organism>